<evidence type="ECO:0000313" key="2">
    <source>
        <dbReference type="Proteomes" id="UP001172155"/>
    </source>
</evidence>
<organism evidence="1 2">
    <name type="scientific">Schizothecium vesticola</name>
    <dbReference type="NCBI Taxonomy" id="314040"/>
    <lineage>
        <taxon>Eukaryota</taxon>
        <taxon>Fungi</taxon>
        <taxon>Dikarya</taxon>
        <taxon>Ascomycota</taxon>
        <taxon>Pezizomycotina</taxon>
        <taxon>Sordariomycetes</taxon>
        <taxon>Sordariomycetidae</taxon>
        <taxon>Sordariales</taxon>
        <taxon>Schizotheciaceae</taxon>
        <taxon>Schizothecium</taxon>
    </lineage>
</organism>
<accession>A0AA40K278</accession>
<dbReference type="EMBL" id="JAUKUD010000005">
    <property type="protein sequence ID" value="KAK0743294.1"/>
    <property type="molecule type" value="Genomic_DNA"/>
</dbReference>
<evidence type="ECO:0000313" key="1">
    <source>
        <dbReference type="EMBL" id="KAK0743294.1"/>
    </source>
</evidence>
<proteinExistence type="predicted"/>
<gene>
    <name evidence="1" type="ORF">B0T18DRAFT_414913</name>
</gene>
<dbReference type="AlphaFoldDB" id="A0AA40K278"/>
<keyword evidence="2" id="KW-1185">Reference proteome</keyword>
<dbReference type="Proteomes" id="UP001172155">
    <property type="component" value="Unassembled WGS sequence"/>
</dbReference>
<name>A0AA40K278_9PEZI</name>
<comment type="caution">
    <text evidence="1">The sequence shown here is derived from an EMBL/GenBank/DDBJ whole genome shotgun (WGS) entry which is preliminary data.</text>
</comment>
<reference evidence="1" key="1">
    <citation type="submission" date="2023-06" db="EMBL/GenBank/DDBJ databases">
        <title>Genome-scale phylogeny and comparative genomics of the fungal order Sordariales.</title>
        <authorList>
            <consortium name="Lawrence Berkeley National Laboratory"/>
            <person name="Hensen N."/>
            <person name="Bonometti L."/>
            <person name="Westerberg I."/>
            <person name="Brannstrom I.O."/>
            <person name="Guillou S."/>
            <person name="Cros-Aarteil S."/>
            <person name="Calhoun S."/>
            <person name="Haridas S."/>
            <person name="Kuo A."/>
            <person name="Mondo S."/>
            <person name="Pangilinan J."/>
            <person name="Riley R."/>
            <person name="LaButti K."/>
            <person name="Andreopoulos B."/>
            <person name="Lipzen A."/>
            <person name="Chen C."/>
            <person name="Yanf M."/>
            <person name="Daum C."/>
            <person name="Ng V."/>
            <person name="Clum A."/>
            <person name="Steindorff A."/>
            <person name="Ohm R."/>
            <person name="Martin F."/>
            <person name="Silar P."/>
            <person name="Natvig D."/>
            <person name="Lalanne C."/>
            <person name="Gautier V."/>
            <person name="Ament-velasquez S.L."/>
            <person name="Kruys A."/>
            <person name="Hutchinson M.I."/>
            <person name="Powell A.J."/>
            <person name="Barry K."/>
            <person name="Miller A.N."/>
            <person name="Grigoriev I.V."/>
            <person name="Debuchy R."/>
            <person name="Gladieux P."/>
            <person name="Thoren M.H."/>
            <person name="Johannesson H."/>
        </authorList>
    </citation>
    <scope>NUCLEOTIDE SEQUENCE</scope>
    <source>
        <strain evidence="1">SMH3187-1</strain>
    </source>
</reference>
<sequence length="381" mass="41187">MVILHGPVILLLQLTRPNGMSRISQQFWGGGGQWARGRFVEASLCDDASTLGGSIEAGVEGATGERRWSQERVGSRVQRIRDYRYPAEGSLADRVGTFWRPVMRTVIGRSRLGRCSHPFLDACLRLATPRSSSALLLSAPCGRMGAAADTALEMGTWPSRRAGRWGVRRRRLVELGVGGTRWFRLLRQALDLPGTPLSLSLRGTSPTVASVEAACVACRSCSADVGGVRRLMFRQLELAQRARAARLRRMEAVAGGRGTGNGHDLTATGRLWTIWRGVDCHSGGTGEEGGLVGLEVRQNSRPGLGSRQSGDALCWPARRARAGGPGLGVCWGEGQLIDPPWIVFCWSSRNSTAMQRRAPGAEACSMTPKLRLPVPGCDCQF</sequence>
<protein>
    <submittedName>
        <fullName evidence="1">Uncharacterized protein</fullName>
    </submittedName>
</protein>